<feature type="transmembrane region" description="Helical" evidence="8">
    <location>
        <begin position="269"/>
        <end position="297"/>
    </location>
</feature>
<feature type="transmembrane region" description="Helical" evidence="8">
    <location>
        <begin position="391"/>
        <end position="409"/>
    </location>
</feature>
<dbReference type="InterPro" id="IPR018227">
    <property type="entry name" value="Amino_acid_transport_2"/>
</dbReference>
<accession>A0A095TAL2</accession>
<comment type="subcellular location">
    <subcellularLocation>
        <location evidence="1">Cell inner membrane</location>
        <topology evidence="1">Multi-pass membrane protein</topology>
    </subcellularLocation>
</comment>
<keyword evidence="7 8" id="KW-0472">Membrane</keyword>
<protein>
    <submittedName>
        <fullName evidence="9">Transporter</fullName>
    </submittedName>
</protein>
<proteinExistence type="predicted"/>
<evidence type="ECO:0000256" key="4">
    <source>
        <dbReference type="ARBA" id="ARBA00022519"/>
    </source>
</evidence>
<keyword evidence="3" id="KW-1003">Cell membrane</keyword>
<feature type="transmembrane region" description="Helical" evidence="8">
    <location>
        <begin position="129"/>
        <end position="146"/>
    </location>
</feature>
<keyword evidence="10" id="KW-1185">Reference proteome</keyword>
<dbReference type="GO" id="GO:0003333">
    <property type="term" value="P:amino acid transmembrane transport"/>
    <property type="evidence" value="ECO:0007669"/>
    <property type="project" value="InterPro"/>
</dbReference>
<evidence type="ECO:0000256" key="1">
    <source>
        <dbReference type="ARBA" id="ARBA00004429"/>
    </source>
</evidence>
<dbReference type="GO" id="GO:0005886">
    <property type="term" value="C:plasma membrane"/>
    <property type="evidence" value="ECO:0007669"/>
    <property type="project" value="UniProtKB-SubCell"/>
</dbReference>
<dbReference type="Pfam" id="PF03222">
    <property type="entry name" value="Trp_Tyr_perm"/>
    <property type="match status" value="1"/>
</dbReference>
<feature type="transmembrane region" description="Helical" evidence="8">
    <location>
        <begin position="89"/>
        <end position="109"/>
    </location>
</feature>
<feature type="transmembrane region" description="Helical" evidence="8">
    <location>
        <begin position="153"/>
        <end position="172"/>
    </location>
</feature>
<keyword evidence="5 8" id="KW-0812">Transmembrane</keyword>
<reference evidence="9" key="1">
    <citation type="submission" date="2014-12" db="EMBL/GenBank/DDBJ databases">
        <title>The draft genome of the Tatumella morbirosei type strain, LMG23360T isolated from pineapple rot.</title>
        <authorList>
            <person name="Smits T.H."/>
            <person name="Palmer M."/>
            <person name="Venter S.N."/>
            <person name="Duffy B."/>
            <person name="Steenkamp E.T."/>
            <person name="Chan W.Y."/>
            <person name="Coutinho T.A."/>
            <person name="Coetzee M.P."/>
            <person name="De Maayer P."/>
        </authorList>
    </citation>
    <scope>NUCLEOTIDE SEQUENCE [LARGE SCALE GENOMIC DNA]</scope>
    <source>
        <strain evidence="9">LMG 23360</strain>
    </source>
</reference>
<comment type="caution">
    <text evidence="9">The sequence shown here is derived from an EMBL/GenBank/DDBJ whole genome shotgun (WGS) entry which is preliminary data.</text>
</comment>
<evidence type="ECO:0000256" key="6">
    <source>
        <dbReference type="ARBA" id="ARBA00022989"/>
    </source>
</evidence>
<organism evidence="9 10">
    <name type="scientific">Tatumella morbirosei</name>
    <dbReference type="NCBI Taxonomy" id="642227"/>
    <lineage>
        <taxon>Bacteria</taxon>
        <taxon>Pseudomonadati</taxon>
        <taxon>Pseudomonadota</taxon>
        <taxon>Gammaproteobacteria</taxon>
        <taxon>Enterobacterales</taxon>
        <taxon>Erwiniaceae</taxon>
        <taxon>Tatumella</taxon>
    </lineage>
</organism>
<evidence type="ECO:0000256" key="8">
    <source>
        <dbReference type="SAM" id="Phobius"/>
    </source>
</evidence>
<evidence type="ECO:0000256" key="2">
    <source>
        <dbReference type="ARBA" id="ARBA00022448"/>
    </source>
</evidence>
<dbReference type="Gene3D" id="1.20.1740.10">
    <property type="entry name" value="Amino acid/polyamine transporter I"/>
    <property type="match status" value="1"/>
</dbReference>
<gene>
    <name evidence="9" type="ORF">HA49_10945</name>
</gene>
<dbReference type="PANTHER" id="PTHR35334:SF3">
    <property type="entry name" value="INNER MEMBRANE TRANSPORT PROTEIN YQEG"/>
    <property type="match status" value="1"/>
</dbReference>
<evidence type="ECO:0000256" key="3">
    <source>
        <dbReference type="ARBA" id="ARBA00022475"/>
    </source>
</evidence>
<dbReference type="STRING" id="642227.HA49_10945"/>
<feature type="transmembrane region" description="Helical" evidence="8">
    <location>
        <begin position="237"/>
        <end position="257"/>
    </location>
</feature>
<keyword evidence="6 8" id="KW-1133">Transmembrane helix</keyword>
<dbReference type="Proteomes" id="UP000029577">
    <property type="component" value="Unassembled WGS sequence"/>
</dbReference>
<evidence type="ECO:0000256" key="5">
    <source>
        <dbReference type="ARBA" id="ARBA00022692"/>
    </source>
</evidence>
<dbReference type="OrthoDB" id="1627372at2"/>
<feature type="transmembrane region" description="Helical" evidence="8">
    <location>
        <begin position="362"/>
        <end position="384"/>
    </location>
</feature>
<feature type="transmembrane region" description="Helical" evidence="8">
    <location>
        <begin position="195"/>
        <end position="217"/>
    </location>
</feature>
<dbReference type="AlphaFoldDB" id="A0A095TAL2"/>
<evidence type="ECO:0000256" key="7">
    <source>
        <dbReference type="ARBA" id="ARBA00023136"/>
    </source>
</evidence>
<dbReference type="eggNOG" id="COG0814">
    <property type="taxonomic scope" value="Bacteria"/>
</dbReference>
<feature type="transmembrane region" description="Helical" evidence="8">
    <location>
        <begin position="336"/>
        <end position="356"/>
    </location>
</feature>
<dbReference type="PANTHER" id="PTHR35334">
    <property type="entry name" value="SERINE TRANSPORTER"/>
    <property type="match status" value="1"/>
</dbReference>
<evidence type="ECO:0000313" key="9">
    <source>
        <dbReference type="EMBL" id="KGD73752.1"/>
    </source>
</evidence>
<keyword evidence="2" id="KW-0813">Transport</keyword>
<sequence>MMKYWSKEETLWSFALYGTAVGAGTLFLPIQLGSAGAVVLFLTAILAWPLTYWPHKALCQFILASQCDPHQDGITAAVRQFFGQKVGNFISGLYFIAFFVVILIYAVAITNSLAEQLAQHMQVGQSTRVMLSLGVVAVLNLIFLTGRTVTIRVMGLLVFPLIAWFLFLSFYLTSHWQPSLLTSGLTYTPSTLHDIWFSVPVMVFAFSHTPIISTFAVAQREKYADQAMAKCKKIMKVAYLIIAVSVMFFVFSCFMSIPASNVLLAKQQGLTILSALAMMPSSAGWLSIAGIIVAVVAMSKSFLGTYFGVIEGASQLVSSAAQQAGYHPGAKLSRGLSVAIVSAITFIVCCMNPNALSMIYAISGPLIALILFIMPTLSCWLVPALRSYRSVANLLVLIIGILCVSVMFFK</sequence>
<name>A0A095TAL2_9GAMM</name>
<dbReference type="EMBL" id="JPKR02000002">
    <property type="protein sequence ID" value="KGD73752.1"/>
    <property type="molecule type" value="Genomic_DNA"/>
</dbReference>
<dbReference type="RefSeq" id="WP_038020260.1">
    <property type="nucleotide sequence ID" value="NZ_JPKR02000002.1"/>
</dbReference>
<evidence type="ECO:0000313" key="10">
    <source>
        <dbReference type="Proteomes" id="UP000029577"/>
    </source>
</evidence>
<keyword evidence="4" id="KW-0997">Cell inner membrane</keyword>